<keyword evidence="3" id="KW-1185">Reference proteome</keyword>
<protein>
    <submittedName>
        <fullName evidence="2">Uncharacterized protein</fullName>
    </submittedName>
</protein>
<evidence type="ECO:0000313" key="3">
    <source>
        <dbReference type="Proteomes" id="UP000473531"/>
    </source>
</evidence>
<reference evidence="2 3" key="1">
    <citation type="submission" date="2019-12" db="EMBL/GenBank/DDBJ databases">
        <title>Genomic-based taxomic classification of the family Erythrobacteraceae.</title>
        <authorList>
            <person name="Xu L."/>
        </authorList>
    </citation>
    <scope>NUCLEOTIDE SEQUENCE [LARGE SCALE GENOMIC DNA]</scope>
    <source>
        <strain evidence="2 3">KCTC 52259</strain>
    </source>
</reference>
<dbReference type="AlphaFoldDB" id="A0A6L7GL09"/>
<keyword evidence="1" id="KW-0472">Membrane</keyword>
<keyword evidence="1" id="KW-1133">Transmembrane helix</keyword>
<gene>
    <name evidence="2" type="ORF">GRI44_12480</name>
</gene>
<keyword evidence="1" id="KW-0812">Transmembrane</keyword>
<sequence>MSEIISLFAAMLLKVGFVLFAANEIRGAILAGPVLYGIYQSGGTLVAIWLGVCSLAGIALSLLVPLVAAKKFKRYSAARGAARAA</sequence>
<organism evidence="2 3">
    <name type="scientific">Allopontixanthobacter confluentis</name>
    <dbReference type="NCBI Taxonomy" id="1849021"/>
    <lineage>
        <taxon>Bacteria</taxon>
        <taxon>Pseudomonadati</taxon>
        <taxon>Pseudomonadota</taxon>
        <taxon>Alphaproteobacteria</taxon>
        <taxon>Sphingomonadales</taxon>
        <taxon>Erythrobacteraceae</taxon>
        <taxon>Allopontixanthobacter</taxon>
    </lineage>
</organism>
<dbReference type="RefSeq" id="WP_160602069.1">
    <property type="nucleotide sequence ID" value="NZ_WTYU01000002.1"/>
</dbReference>
<feature type="transmembrane region" description="Helical" evidence="1">
    <location>
        <begin position="45"/>
        <end position="69"/>
    </location>
</feature>
<evidence type="ECO:0000256" key="1">
    <source>
        <dbReference type="SAM" id="Phobius"/>
    </source>
</evidence>
<comment type="caution">
    <text evidence="2">The sequence shown here is derived from an EMBL/GenBank/DDBJ whole genome shotgun (WGS) entry which is preliminary data.</text>
</comment>
<proteinExistence type="predicted"/>
<dbReference type="Proteomes" id="UP000473531">
    <property type="component" value="Unassembled WGS sequence"/>
</dbReference>
<evidence type="ECO:0000313" key="2">
    <source>
        <dbReference type="EMBL" id="MXP15568.1"/>
    </source>
</evidence>
<dbReference type="OrthoDB" id="7428180at2"/>
<name>A0A6L7GL09_9SPHN</name>
<accession>A0A6L7GL09</accession>
<dbReference type="EMBL" id="WTYU01000002">
    <property type="protein sequence ID" value="MXP15568.1"/>
    <property type="molecule type" value="Genomic_DNA"/>
</dbReference>